<reference evidence="1 2" key="1">
    <citation type="submission" date="2021-03" db="EMBL/GenBank/DDBJ databases">
        <title>Identification of novel Bacillus strains.</title>
        <authorList>
            <person name="Xiao Z."/>
            <person name="Li Y."/>
            <person name="Shen J."/>
        </authorList>
    </citation>
    <scope>NUCLEOTIDE SEQUENCE [LARGE SCALE GENOMIC DNA]</scope>
    <source>
        <strain evidence="1 2">SY8</strain>
    </source>
</reference>
<keyword evidence="1" id="KW-0946">Virion</keyword>
<comment type="caution">
    <text evidence="1">The sequence shown here is derived from an EMBL/GenBank/DDBJ whole genome shotgun (WGS) entry which is preliminary data.</text>
</comment>
<dbReference type="EMBL" id="JAGDQJ010000021">
    <property type="protein sequence ID" value="MBO1627186.1"/>
    <property type="molecule type" value="Genomic_DNA"/>
</dbReference>
<evidence type="ECO:0000313" key="2">
    <source>
        <dbReference type="Proteomes" id="UP000677611"/>
    </source>
</evidence>
<protein>
    <submittedName>
        <fullName evidence="1">Spore coat protein</fullName>
    </submittedName>
</protein>
<dbReference type="Proteomes" id="UP000677611">
    <property type="component" value="Unassembled WGS sequence"/>
</dbReference>
<keyword evidence="2" id="KW-1185">Reference proteome</keyword>
<dbReference type="RefSeq" id="WP_208018612.1">
    <property type="nucleotide sequence ID" value="NZ_JAGDQJ010000021.1"/>
</dbReference>
<proteinExistence type="predicted"/>
<sequence length="150" mass="16828">MKNIQPFNQIKGLVYQGVKVNLGGPESRTGVLLAVGDDYLVLQANTGEVVYYQQEHVKSVINKAKELGVAANFIEQPYVTGQAFQDILATLKHKWVKINRGGPESVEGILSEVNDEYITLVNRDEVIYIVAFHIKNVNQITKNKKNEEEN</sequence>
<name>A0ABS3P1Y8_9BACI</name>
<accession>A0ABS3P1Y8</accession>
<evidence type="ECO:0000313" key="1">
    <source>
        <dbReference type="EMBL" id="MBO1627186.1"/>
    </source>
</evidence>
<keyword evidence="1" id="KW-0167">Capsid protein</keyword>
<organism evidence="1 2">
    <name type="scientific">Bacillus arachidis</name>
    <dbReference type="NCBI Taxonomy" id="2819290"/>
    <lineage>
        <taxon>Bacteria</taxon>
        <taxon>Bacillati</taxon>
        <taxon>Bacillota</taxon>
        <taxon>Bacilli</taxon>
        <taxon>Bacillales</taxon>
        <taxon>Bacillaceae</taxon>
        <taxon>Bacillus</taxon>
    </lineage>
</organism>
<gene>
    <name evidence="1" type="ORF">J4P90_18495</name>
</gene>